<evidence type="ECO:0000256" key="4">
    <source>
        <dbReference type="ARBA" id="ARBA00022454"/>
    </source>
</evidence>
<dbReference type="AlphaFoldDB" id="A0A3Q2Q048"/>
<dbReference type="InterPro" id="IPR052011">
    <property type="entry name" value="CENP-NAC/CAD_complex"/>
</dbReference>
<comment type="subcellular location">
    <subcellularLocation>
        <location evidence="2">Chromosome</location>
        <location evidence="2">Centromere</location>
    </subcellularLocation>
    <subcellularLocation>
        <location evidence="1">Nucleus</location>
    </subcellularLocation>
</comment>
<dbReference type="GO" id="GO:0034080">
    <property type="term" value="P:CENP-A containing chromatin assembly"/>
    <property type="evidence" value="ECO:0007669"/>
    <property type="project" value="InterPro"/>
</dbReference>
<evidence type="ECO:0000256" key="5">
    <source>
        <dbReference type="ARBA" id="ARBA00023242"/>
    </source>
</evidence>
<dbReference type="Pfam" id="PF05238">
    <property type="entry name" value="CENP-N"/>
    <property type="match status" value="1"/>
</dbReference>
<dbReference type="Ensembl" id="ENSFHET00000034640.1">
    <property type="protein sequence ID" value="ENSFHEP00000019102.1"/>
    <property type="gene ID" value="ENSFHEG00000020994.1"/>
</dbReference>
<dbReference type="PANTHER" id="PTHR46790">
    <property type="entry name" value="CENTROMERE PROTEIN N"/>
    <property type="match status" value="1"/>
</dbReference>
<evidence type="ECO:0000313" key="7">
    <source>
        <dbReference type="Ensembl" id="ENSFHEP00000019102.1"/>
    </source>
</evidence>
<evidence type="ECO:0000256" key="3">
    <source>
        <dbReference type="ARBA" id="ARBA00005566"/>
    </source>
</evidence>
<protein>
    <submittedName>
        <fullName evidence="7">Centromere protein N</fullName>
    </submittedName>
</protein>
<keyword evidence="4" id="KW-0158">Chromosome</keyword>
<comment type="similarity">
    <text evidence="3">Belongs to the CENP-N/CHL4 family.</text>
</comment>
<dbReference type="InterPro" id="IPR007902">
    <property type="entry name" value="Chl4/mis15/CENP-N"/>
</dbReference>
<dbReference type="PANTHER" id="PTHR46790:SF1">
    <property type="entry name" value="CENTROMERE PROTEIN N"/>
    <property type="match status" value="1"/>
</dbReference>
<dbReference type="STRING" id="8078.ENSFHEP00000019102"/>
<evidence type="ECO:0000256" key="1">
    <source>
        <dbReference type="ARBA" id="ARBA00004123"/>
    </source>
</evidence>
<dbReference type="GeneTree" id="ENSGT00390000004738"/>
<evidence type="ECO:0000256" key="6">
    <source>
        <dbReference type="ARBA" id="ARBA00023328"/>
    </source>
</evidence>
<reference evidence="7" key="2">
    <citation type="submission" date="2025-09" db="UniProtKB">
        <authorList>
            <consortium name="Ensembl"/>
        </authorList>
    </citation>
    <scope>IDENTIFICATION</scope>
</reference>
<evidence type="ECO:0000256" key="2">
    <source>
        <dbReference type="ARBA" id="ARBA00004584"/>
    </source>
</evidence>
<evidence type="ECO:0000313" key="8">
    <source>
        <dbReference type="Proteomes" id="UP000265000"/>
    </source>
</evidence>
<accession>A0A3Q2Q048</accession>
<dbReference type="GO" id="GO:0000775">
    <property type="term" value="C:chromosome, centromeric region"/>
    <property type="evidence" value="ECO:0007669"/>
    <property type="project" value="UniProtKB-SubCell"/>
</dbReference>
<name>A0A3Q2Q048_FUNHE</name>
<keyword evidence="8" id="KW-1185">Reference proteome</keyword>
<keyword evidence="6" id="KW-0137">Centromere</keyword>
<dbReference type="GO" id="GO:0007059">
    <property type="term" value="P:chromosome segregation"/>
    <property type="evidence" value="ECO:0007669"/>
    <property type="project" value="InterPro"/>
</dbReference>
<dbReference type="Proteomes" id="UP000265000">
    <property type="component" value="Unplaced"/>
</dbReference>
<sequence>MGSVLLSSDWLIRPRPERRFVLKFSVASASAKPNKSRSLVDVLGLNLPSGNMDDPAKFLLRRLVRRIPAQMLKATLEKWGRLNAEQRESLNFSQSKWALTQELEALCEESRLTVKHIAELEMIYITENPNQMMWHAFQLLDPEDGALAVELMQFKELFKCHLRELVRNVSVKIKKHTDEAVWIRMSWGEGFSRLSHLNATYVVHYLQTPYVFVSGLSPKNKPLLLQVLTLSTKHERIKDANLSGRKLTAIRDLLLRQYEHVFPTKYPSPLTERNQSVSNLHTEKEQAEASAKRHQMAGQAFGNGVLPALQSAVYKLETKFKDPTNQTMTEQDEPFRCVVKFSSTNLLESLRHCASSGIASTPVAPLLSSIPLKGRNYFVITDKSPSANS</sequence>
<proteinExistence type="inferred from homology"/>
<reference evidence="7" key="1">
    <citation type="submission" date="2025-08" db="UniProtKB">
        <authorList>
            <consortium name="Ensembl"/>
        </authorList>
    </citation>
    <scope>IDENTIFICATION</scope>
</reference>
<keyword evidence="5" id="KW-0539">Nucleus</keyword>
<dbReference type="GO" id="GO:0005654">
    <property type="term" value="C:nucleoplasm"/>
    <property type="evidence" value="ECO:0007669"/>
    <property type="project" value="TreeGrafter"/>
</dbReference>
<organism evidence="7 8">
    <name type="scientific">Fundulus heteroclitus</name>
    <name type="common">Killifish</name>
    <name type="synonym">Mummichog</name>
    <dbReference type="NCBI Taxonomy" id="8078"/>
    <lineage>
        <taxon>Eukaryota</taxon>
        <taxon>Metazoa</taxon>
        <taxon>Chordata</taxon>
        <taxon>Craniata</taxon>
        <taxon>Vertebrata</taxon>
        <taxon>Euteleostomi</taxon>
        <taxon>Actinopterygii</taxon>
        <taxon>Neopterygii</taxon>
        <taxon>Teleostei</taxon>
        <taxon>Neoteleostei</taxon>
        <taxon>Acanthomorphata</taxon>
        <taxon>Ovalentaria</taxon>
        <taxon>Atherinomorphae</taxon>
        <taxon>Cyprinodontiformes</taxon>
        <taxon>Fundulidae</taxon>
        <taxon>Fundulus</taxon>
    </lineage>
</organism>